<protein>
    <submittedName>
        <fullName evidence="1">Uncharacterized protein</fullName>
    </submittedName>
</protein>
<accession>A0A382PJQ2</accession>
<evidence type="ECO:0000313" key="1">
    <source>
        <dbReference type="EMBL" id="SVC72202.1"/>
    </source>
</evidence>
<organism evidence="1">
    <name type="scientific">marine metagenome</name>
    <dbReference type="NCBI Taxonomy" id="408172"/>
    <lineage>
        <taxon>unclassified sequences</taxon>
        <taxon>metagenomes</taxon>
        <taxon>ecological metagenomes</taxon>
    </lineage>
</organism>
<gene>
    <name evidence="1" type="ORF">METZ01_LOCUS325056</name>
</gene>
<dbReference type="EMBL" id="UINC01107087">
    <property type="protein sequence ID" value="SVC72202.1"/>
    <property type="molecule type" value="Genomic_DNA"/>
</dbReference>
<dbReference type="SUPFAM" id="SSF75169">
    <property type="entry name" value="DsrEFH-like"/>
    <property type="match status" value="1"/>
</dbReference>
<dbReference type="InterPro" id="IPR003787">
    <property type="entry name" value="Sulphur_relay_DsrE/F-like"/>
</dbReference>
<proteinExistence type="predicted"/>
<dbReference type="Pfam" id="PF02635">
    <property type="entry name" value="DsrE"/>
    <property type="match status" value="1"/>
</dbReference>
<dbReference type="Gene3D" id="3.40.1260.10">
    <property type="entry name" value="DsrEFH-like"/>
    <property type="match status" value="1"/>
</dbReference>
<reference evidence="1" key="1">
    <citation type="submission" date="2018-05" db="EMBL/GenBank/DDBJ databases">
        <authorList>
            <person name="Lanie J.A."/>
            <person name="Ng W.-L."/>
            <person name="Kazmierczak K.M."/>
            <person name="Andrzejewski T.M."/>
            <person name="Davidsen T.M."/>
            <person name="Wayne K.J."/>
            <person name="Tettelin H."/>
            <person name="Glass J.I."/>
            <person name="Rusch D."/>
            <person name="Podicherti R."/>
            <person name="Tsui H.-C.T."/>
            <person name="Winkler M.E."/>
        </authorList>
    </citation>
    <scope>NUCLEOTIDE SEQUENCE</scope>
</reference>
<dbReference type="InterPro" id="IPR027396">
    <property type="entry name" value="DsrEFH-like"/>
</dbReference>
<name>A0A382PJQ2_9ZZZZ</name>
<dbReference type="AlphaFoldDB" id="A0A382PJQ2"/>
<sequence>MAKLLVHIHSSLEMKNKVTLGLLVAVTGVKNGHEVKLFLAADGVHILNCKNEGEVVGQGTGDVKVHLDALKEAKTKIFVSGMSAKARGYDDSLLEGFNAEFAMPDVLINSSLEAESVLCY</sequence>